<evidence type="ECO:0000256" key="3">
    <source>
        <dbReference type="ARBA" id="ARBA00023125"/>
    </source>
</evidence>
<dbReference type="AlphaFoldDB" id="A0A445MZE9"/>
<keyword evidence="3" id="KW-0238">DNA-binding</keyword>
<evidence type="ECO:0000256" key="1">
    <source>
        <dbReference type="ARBA" id="ARBA00022491"/>
    </source>
</evidence>
<name>A0A445MZE9_9BACT</name>
<dbReference type="SUPFAM" id="SSF46955">
    <property type="entry name" value="Putative DNA-binding domain"/>
    <property type="match status" value="1"/>
</dbReference>
<dbReference type="Pfam" id="PF13411">
    <property type="entry name" value="MerR_1"/>
    <property type="match status" value="1"/>
</dbReference>
<sequence>MGEKQYTIDDLCELTGYSRRTIRYYIQEGLVDPPAGRGRGGFYFDSHLKRLVEIKSLQDKGLRLSAIFEFLKKGNEPKLLTERELWIRYRLDQGIELHISRDLEEKERKKIIEIIRIARTMLESGGEKDE</sequence>
<gene>
    <name evidence="6" type="ORF">PITCH_A350012</name>
</gene>
<keyword evidence="1" id="KW-0678">Repressor</keyword>
<dbReference type="GO" id="GO:0003677">
    <property type="term" value="F:DNA binding"/>
    <property type="evidence" value="ECO:0007669"/>
    <property type="project" value="UniProtKB-KW"/>
</dbReference>
<keyword evidence="4" id="KW-0804">Transcription</keyword>
<dbReference type="InterPro" id="IPR000551">
    <property type="entry name" value="MerR-type_HTH_dom"/>
</dbReference>
<feature type="domain" description="HTH merR-type" evidence="5">
    <location>
        <begin position="5"/>
        <end position="73"/>
    </location>
</feature>
<dbReference type="InterPro" id="IPR047057">
    <property type="entry name" value="MerR_fam"/>
</dbReference>
<accession>A0A445MZE9</accession>
<organism evidence="6">
    <name type="scientific">uncultured Desulfobacterium sp</name>
    <dbReference type="NCBI Taxonomy" id="201089"/>
    <lineage>
        <taxon>Bacteria</taxon>
        <taxon>Pseudomonadati</taxon>
        <taxon>Thermodesulfobacteriota</taxon>
        <taxon>Desulfobacteria</taxon>
        <taxon>Desulfobacterales</taxon>
        <taxon>Desulfobacteriaceae</taxon>
        <taxon>Desulfobacterium</taxon>
        <taxon>environmental samples</taxon>
    </lineage>
</organism>
<reference evidence="6" key="1">
    <citation type="submission" date="2018-01" db="EMBL/GenBank/DDBJ databases">
        <authorList>
            <person name="Regsiter A."/>
            <person name="William W."/>
        </authorList>
    </citation>
    <scope>NUCLEOTIDE SEQUENCE</scope>
    <source>
        <strain evidence="6">TRIP AH-1</strain>
    </source>
</reference>
<dbReference type="SMART" id="SM00422">
    <property type="entry name" value="HTH_MERR"/>
    <property type="match status" value="1"/>
</dbReference>
<evidence type="ECO:0000256" key="2">
    <source>
        <dbReference type="ARBA" id="ARBA00023015"/>
    </source>
</evidence>
<dbReference type="PANTHER" id="PTHR30204">
    <property type="entry name" value="REDOX-CYCLING DRUG-SENSING TRANSCRIPTIONAL ACTIVATOR SOXR"/>
    <property type="match status" value="1"/>
</dbReference>
<evidence type="ECO:0000259" key="5">
    <source>
        <dbReference type="PROSITE" id="PS50937"/>
    </source>
</evidence>
<dbReference type="InterPro" id="IPR009061">
    <property type="entry name" value="DNA-bd_dom_put_sf"/>
</dbReference>
<dbReference type="PANTHER" id="PTHR30204:SF69">
    <property type="entry name" value="MERR-FAMILY TRANSCRIPTIONAL REGULATOR"/>
    <property type="match status" value="1"/>
</dbReference>
<dbReference type="GO" id="GO:0003700">
    <property type="term" value="F:DNA-binding transcription factor activity"/>
    <property type="evidence" value="ECO:0007669"/>
    <property type="project" value="InterPro"/>
</dbReference>
<dbReference type="PROSITE" id="PS50937">
    <property type="entry name" value="HTH_MERR_2"/>
    <property type="match status" value="1"/>
</dbReference>
<dbReference type="Gene3D" id="1.10.1660.10">
    <property type="match status" value="1"/>
</dbReference>
<keyword evidence="2" id="KW-0805">Transcription regulation</keyword>
<proteinExistence type="predicted"/>
<evidence type="ECO:0000313" key="6">
    <source>
        <dbReference type="EMBL" id="SPD74803.1"/>
    </source>
</evidence>
<protein>
    <submittedName>
        <fullName evidence="6">Transcriptional regulator, MerR family</fullName>
    </submittedName>
</protein>
<dbReference type="EMBL" id="OJIN01000176">
    <property type="protein sequence ID" value="SPD74803.1"/>
    <property type="molecule type" value="Genomic_DNA"/>
</dbReference>
<evidence type="ECO:0000256" key="4">
    <source>
        <dbReference type="ARBA" id="ARBA00023163"/>
    </source>
</evidence>